<keyword evidence="1" id="KW-0175">Coiled coil</keyword>
<keyword evidence="3" id="KW-0812">Transmembrane</keyword>
<feature type="transmembrane region" description="Helical" evidence="3">
    <location>
        <begin position="619"/>
        <end position="638"/>
    </location>
</feature>
<keyword evidence="3" id="KW-0472">Membrane</keyword>
<evidence type="ECO:0000313" key="5">
    <source>
        <dbReference type="Proteomes" id="UP000640299"/>
    </source>
</evidence>
<organism evidence="4 5">
    <name type="scientific">Mammaliicoccus sciuri</name>
    <name type="common">Staphylococcus sciuri</name>
    <dbReference type="NCBI Taxonomy" id="1296"/>
    <lineage>
        <taxon>Bacteria</taxon>
        <taxon>Bacillati</taxon>
        <taxon>Bacillota</taxon>
        <taxon>Bacilli</taxon>
        <taxon>Bacillales</taxon>
        <taxon>Staphylococcaceae</taxon>
        <taxon>Mammaliicoccus</taxon>
    </lineage>
</organism>
<reference evidence="4" key="1">
    <citation type="submission" date="2021-02" db="EMBL/GenBank/DDBJ databases">
        <title>cfr and optrA-positive Staphylococcus spp.</title>
        <authorList>
            <person name="Chen L."/>
        </authorList>
    </citation>
    <scope>NUCLEOTIDE SEQUENCE</scope>
    <source>
        <strain evidence="4">GDQ20D70P</strain>
        <plasmid evidence="4">pQ20D70P-cfr-optrA</plasmid>
    </source>
</reference>
<feature type="compositionally biased region" description="Basic and acidic residues" evidence="2">
    <location>
        <begin position="254"/>
        <end position="274"/>
    </location>
</feature>
<keyword evidence="4" id="KW-0614">Plasmid</keyword>
<dbReference type="Proteomes" id="UP000640299">
    <property type="component" value="Plasmid pQ20D70P-cfr-optrA"/>
</dbReference>
<name>A0AB37HQZ5_MAMSC</name>
<dbReference type="AlphaFoldDB" id="A0AB37HQZ5"/>
<dbReference type="EMBL" id="CP069390">
    <property type="protein sequence ID" value="QRN92758.1"/>
    <property type="molecule type" value="Genomic_DNA"/>
</dbReference>
<accession>A0AB37HQZ5</accession>
<keyword evidence="3" id="KW-1133">Transmembrane helix</keyword>
<geneLocation type="plasmid" evidence="4 5">
    <name>pQ20D70P-cfr-optrA</name>
</geneLocation>
<evidence type="ECO:0000256" key="1">
    <source>
        <dbReference type="SAM" id="Coils"/>
    </source>
</evidence>
<proteinExistence type="predicted"/>
<gene>
    <name evidence="4" type="ORF">JRU67_14900</name>
</gene>
<dbReference type="RefSeq" id="WP_129407021.1">
    <property type="nucleotide sequence ID" value="NZ_CP069390.1"/>
</dbReference>
<evidence type="ECO:0000256" key="2">
    <source>
        <dbReference type="SAM" id="MobiDB-lite"/>
    </source>
</evidence>
<protein>
    <submittedName>
        <fullName evidence="4">Uncharacterized protein</fullName>
    </submittedName>
</protein>
<sequence length="799" mass="93416">MLKVVFNKLPKVKDLYKYIKEKENITVSKNQQYTFVDADKILKLMNESVLEDKKAKKSKFKETPIVQVTVVNSDGIASIEPYSIFIDGNYRSLKKIIFKELDTTHIDPASFDNGQSDIEKEIKLLKEEIEKGYQVESAVESENAKIVKGSGLGLFNKFKSKKGNQSSKVDGDKEVQTEQSIEENNTQDVLSTTDKKLPEEEANTFETYNTSEISNEEKTPTEDEKVEQQEIPSNDENIEEKSQSLDETTEDETIAEKPDEPKKEEVEDQHEVENKLPKVEIPKIFKKEVTFKLPEQNDYISKEVTEYLNVKEYERVKKENEIIEQQNHELNELYLKLTKEQQNKIIDFSNEHLPTEDEINEINQKHIEKVQEEYDLYRSVQESAKNQTIEEKANLNEALKFQNKEQVEADIEHYSKSKNKEHKNYVIQLDKELDLYKKELEKDMNDKLYQYNNNLRDVARSRSEKDKEKLFRDYETQKNTFISNSTIEIIEILERAYAKYKKADLTHESKQFNDTLKEDLERIKQKAIEDNKVLEREKSIQAEALLKQKQLDLKNSDLIKLERESQLEKDRRKAAEKETQLTTLRLREKQLADAHTARMRELDIQEKSQSIKSSRLKQWIFASLLFLLIALLALVAIFKPFDYGTANSKDNTNYTALAEESDDELQNISLRMYREHDSNGLSKLNAETDNSYVHFRNMLLNGTSEDIKKSYESFETTEGITKEEKLIVLNEYMSLKQFDHAEELNKEVNDLEVGKQLAEVKYYQQMKAEVQDIIATSKDKEKVQIAEKELEQINMILGE</sequence>
<feature type="region of interest" description="Disordered" evidence="2">
    <location>
        <begin position="161"/>
        <end position="274"/>
    </location>
</feature>
<feature type="compositionally biased region" description="Basic and acidic residues" evidence="2">
    <location>
        <begin position="215"/>
        <end position="228"/>
    </location>
</feature>
<evidence type="ECO:0000313" key="4">
    <source>
        <dbReference type="EMBL" id="QRN92758.1"/>
    </source>
</evidence>
<feature type="coiled-coil region" evidence="1">
    <location>
        <begin position="517"/>
        <end position="587"/>
    </location>
</feature>
<evidence type="ECO:0000256" key="3">
    <source>
        <dbReference type="SAM" id="Phobius"/>
    </source>
</evidence>
<feature type="compositionally biased region" description="Polar residues" evidence="2">
    <location>
        <begin position="204"/>
        <end position="213"/>
    </location>
</feature>
<feature type="coiled-coil region" evidence="1">
    <location>
        <begin position="367"/>
        <end position="446"/>
    </location>
</feature>
<feature type="compositionally biased region" description="Polar residues" evidence="2">
    <location>
        <begin position="177"/>
        <end position="192"/>
    </location>
</feature>
<feature type="coiled-coil region" evidence="1">
    <location>
        <begin position="313"/>
        <end position="343"/>
    </location>
</feature>